<protein>
    <submittedName>
        <fullName evidence="1">Uncharacterized protein</fullName>
    </submittedName>
</protein>
<accession>A0ABD2ZL15</accession>
<proteinExistence type="predicted"/>
<dbReference type="Proteomes" id="UP001630127">
    <property type="component" value="Unassembled WGS sequence"/>
</dbReference>
<dbReference type="AlphaFoldDB" id="A0ABD2ZL15"/>
<sequence length="174" mass="20311">MCEKCKDGKRDEEEKYEVITGHLKGTFLNRMDVTRDMAQKLGDPSVPECFMTLEFYLNGKHKQFLKTWEQAEQVVSLDPQNHRPQGTWEPPPSANLDYVFRRPCSEVGLRSLAVYHIQSLHAIHRKFNILTHHLNHVHPLICRVGHRNRIHLDGTLAYLMMNLALDLRSRRKSS</sequence>
<dbReference type="EMBL" id="JBJUIK010000009">
    <property type="protein sequence ID" value="KAL3518822.1"/>
    <property type="molecule type" value="Genomic_DNA"/>
</dbReference>
<gene>
    <name evidence="1" type="ORF">ACH5RR_021411</name>
</gene>
<keyword evidence="2" id="KW-1185">Reference proteome</keyword>
<reference evidence="1 2" key="1">
    <citation type="submission" date="2024-11" db="EMBL/GenBank/DDBJ databases">
        <title>A near-complete genome assembly of Cinchona calisaya.</title>
        <authorList>
            <person name="Lian D.C."/>
            <person name="Zhao X.W."/>
            <person name="Wei L."/>
        </authorList>
    </citation>
    <scope>NUCLEOTIDE SEQUENCE [LARGE SCALE GENOMIC DNA]</scope>
    <source>
        <tissue evidence="1">Nenye</tissue>
    </source>
</reference>
<name>A0ABD2ZL15_9GENT</name>
<organism evidence="1 2">
    <name type="scientific">Cinchona calisaya</name>
    <dbReference type="NCBI Taxonomy" id="153742"/>
    <lineage>
        <taxon>Eukaryota</taxon>
        <taxon>Viridiplantae</taxon>
        <taxon>Streptophyta</taxon>
        <taxon>Embryophyta</taxon>
        <taxon>Tracheophyta</taxon>
        <taxon>Spermatophyta</taxon>
        <taxon>Magnoliopsida</taxon>
        <taxon>eudicotyledons</taxon>
        <taxon>Gunneridae</taxon>
        <taxon>Pentapetalae</taxon>
        <taxon>asterids</taxon>
        <taxon>lamiids</taxon>
        <taxon>Gentianales</taxon>
        <taxon>Rubiaceae</taxon>
        <taxon>Cinchonoideae</taxon>
        <taxon>Cinchoneae</taxon>
        <taxon>Cinchona</taxon>
    </lineage>
</organism>
<evidence type="ECO:0000313" key="1">
    <source>
        <dbReference type="EMBL" id="KAL3518822.1"/>
    </source>
</evidence>
<evidence type="ECO:0000313" key="2">
    <source>
        <dbReference type="Proteomes" id="UP001630127"/>
    </source>
</evidence>
<comment type="caution">
    <text evidence="1">The sequence shown here is derived from an EMBL/GenBank/DDBJ whole genome shotgun (WGS) entry which is preliminary data.</text>
</comment>